<dbReference type="NCBIfam" id="NF005825">
    <property type="entry name" value="PRK07714.1"/>
    <property type="match status" value="1"/>
</dbReference>
<dbReference type="InterPro" id="IPR039109">
    <property type="entry name" value="Ribosomal_eL30-like"/>
</dbReference>
<dbReference type="RefSeq" id="WP_141601601.1">
    <property type="nucleotide sequence ID" value="NZ_JARMSB010000001.1"/>
</dbReference>
<dbReference type="OrthoDB" id="9794863at2"/>
<dbReference type="AlphaFoldDB" id="A0A540V4M1"/>
<organism evidence="4 5">
    <name type="scientific">Ureibacillus terrenus</name>
    <dbReference type="NCBI Taxonomy" id="118246"/>
    <lineage>
        <taxon>Bacteria</taxon>
        <taxon>Bacillati</taxon>
        <taxon>Bacillota</taxon>
        <taxon>Bacilli</taxon>
        <taxon>Bacillales</taxon>
        <taxon>Caryophanaceae</taxon>
        <taxon>Ureibacillus</taxon>
    </lineage>
</organism>
<dbReference type="GO" id="GO:1990904">
    <property type="term" value="C:ribonucleoprotein complex"/>
    <property type="evidence" value="ECO:0007669"/>
    <property type="project" value="UniProtKB-KW"/>
</dbReference>
<dbReference type="EMBL" id="VIGD01000004">
    <property type="protein sequence ID" value="TQE91658.1"/>
    <property type="molecule type" value="Genomic_DNA"/>
</dbReference>
<keyword evidence="2" id="KW-0687">Ribonucleoprotein</keyword>
<dbReference type="InterPro" id="IPR029064">
    <property type="entry name" value="Ribosomal_eL30-like_sf"/>
</dbReference>
<protein>
    <submittedName>
        <fullName evidence="4">YlxQ family RNA-binding protein</fullName>
    </submittedName>
</protein>
<dbReference type="GO" id="GO:0005840">
    <property type="term" value="C:ribosome"/>
    <property type="evidence" value="ECO:0007669"/>
    <property type="project" value="UniProtKB-KW"/>
</dbReference>
<dbReference type="GO" id="GO:0003723">
    <property type="term" value="F:RNA binding"/>
    <property type="evidence" value="ECO:0007669"/>
    <property type="project" value="InterPro"/>
</dbReference>
<accession>A0A540V4M1</accession>
<evidence type="ECO:0000259" key="3">
    <source>
        <dbReference type="Pfam" id="PF01248"/>
    </source>
</evidence>
<evidence type="ECO:0000256" key="2">
    <source>
        <dbReference type="ARBA" id="ARBA00023274"/>
    </source>
</evidence>
<evidence type="ECO:0000313" key="4">
    <source>
        <dbReference type="EMBL" id="TQE91658.1"/>
    </source>
</evidence>
<dbReference type="NCBIfam" id="NF005585">
    <property type="entry name" value="PRK07283.1"/>
    <property type="match status" value="1"/>
</dbReference>
<keyword evidence="1" id="KW-0689">Ribosomal protein</keyword>
<evidence type="ECO:0000256" key="1">
    <source>
        <dbReference type="ARBA" id="ARBA00022980"/>
    </source>
</evidence>
<dbReference type="Pfam" id="PF01248">
    <property type="entry name" value="Ribosomal_L7Ae"/>
    <property type="match status" value="1"/>
</dbReference>
<proteinExistence type="predicted"/>
<feature type="domain" description="Ribosomal protein eL8/eL30/eS12/Gadd45" evidence="3">
    <location>
        <begin position="6"/>
        <end position="95"/>
    </location>
</feature>
<dbReference type="Proteomes" id="UP000315753">
    <property type="component" value="Unassembled WGS sequence"/>
</dbReference>
<name>A0A540V4M1_9BACL</name>
<keyword evidence="5" id="KW-1185">Reference proteome</keyword>
<comment type="caution">
    <text evidence="4">The sequence shown here is derived from an EMBL/GenBank/DDBJ whole genome shotgun (WGS) entry which is preliminary data.</text>
</comment>
<sequence>MNKTRILQLLGLATRARKVVSGEELVVKEIQGGNAKLVILSSDAAYNSRKKIQDKCTFYNVECHIFGNRYELGHAIGKEARVVIAITDQGFAKKMSSLLSENSSGVSK</sequence>
<dbReference type="Gene3D" id="3.30.1330.30">
    <property type="match status" value="1"/>
</dbReference>
<dbReference type="SUPFAM" id="SSF55315">
    <property type="entry name" value="L30e-like"/>
    <property type="match status" value="1"/>
</dbReference>
<gene>
    <name evidence="4" type="ORF">FKZ59_04775</name>
</gene>
<evidence type="ECO:0000313" key="5">
    <source>
        <dbReference type="Proteomes" id="UP000315753"/>
    </source>
</evidence>
<reference evidence="4 5" key="1">
    <citation type="submission" date="2019-06" db="EMBL/GenBank/DDBJ databases">
        <title>Genome sequence of Ureibacillus terrenus.</title>
        <authorList>
            <person name="Maclea K.S."/>
            <person name="Simoes M."/>
        </authorList>
    </citation>
    <scope>NUCLEOTIDE SEQUENCE [LARGE SCALE GENOMIC DNA]</scope>
    <source>
        <strain evidence="4 5">ATCC BAA-384</strain>
    </source>
</reference>
<dbReference type="InterPro" id="IPR004038">
    <property type="entry name" value="Ribosomal_eL8/eL30/eS12/Gad45"/>
</dbReference>
<dbReference type="PANTHER" id="PTHR11449">
    <property type="entry name" value="RIBOSOMAL PROTEIN L30"/>
    <property type="match status" value="1"/>
</dbReference>